<dbReference type="Ensembl" id="ENSSSUT00005027885.1">
    <property type="protein sequence ID" value="ENSSSUP00005024354.1"/>
    <property type="gene ID" value="ENSSSUG00005015867.1"/>
</dbReference>
<dbReference type="PANTHER" id="PTHR15541">
    <property type="entry name" value="GRANULYSIN RELATED"/>
    <property type="match status" value="1"/>
</dbReference>
<keyword evidence="2" id="KW-0732">Signal</keyword>
<dbReference type="AlphaFoldDB" id="A0A673UIV6"/>
<reference evidence="4" key="2">
    <citation type="submission" date="2025-08" db="UniProtKB">
        <authorList>
            <consortium name="Ensembl"/>
        </authorList>
    </citation>
    <scope>IDENTIFICATION</scope>
</reference>
<dbReference type="Proteomes" id="UP000472268">
    <property type="component" value="Chromosome 4"/>
</dbReference>
<feature type="domain" description="Saposin B-type" evidence="3">
    <location>
        <begin position="175"/>
        <end position="251"/>
    </location>
</feature>
<dbReference type="PANTHER" id="PTHR15541:SF2">
    <property type="entry name" value="GRANULYSIN"/>
    <property type="match status" value="1"/>
</dbReference>
<accession>A0A673UIV6</accession>
<keyword evidence="5" id="KW-1185">Reference proteome</keyword>
<gene>
    <name evidence="4" type="primary">LOC115289071</name>
</gene>
<name>A0A673UIV6_SURSU</name>
<sequence length="251" mass="28459">MTSWALLLLASALLATPGLTFSGLNPEGNDLMTADLSQEEQFLENLVLEALQDDQPALKCKACEKIFKLLRKTLGHDITQKAIQHGLYLVCRKIFMPKAICKEIITKLNSKITQVIENGKSPLEICVKLRMCHPTIGLTFSGLTPEDHDLDMADRCQDEKFFWMLAQETPQHNASLNLCGTCRLILNWLKNRMGQCRIQKAIKHAASTVCDLMFRRNIACKIVIIKFLRYITKGILKGKRPKQICVKLRMC</sequence>
<dbReference type="SUPFAM" id="SSF47862">
    <property type="entry name" value="Saposin"/>
    <property type="match status" value="2"/>
</dbReference>
<dbReference type="GO" id="GO:0031640">
    <property type="term" value="P:killing of cells of another organism"/>
    <property type="evidence" value="ECO:0007669"/>
    <property type="project" value="TreeGrafter"/>
</dbReference>
<proteinExistence type="predicted"/>
<dbReference type="InterPro" id="IPR011001">
    <property type="entry name" value="Saposin-like"/>
</dbReference>
<feature type="domain" description="Saposin B-type" evidence="3">
    <location>
        <begin position="56"/>
        <end position="136"/>
    </location>
</feature>
<dbReference type="GO" id="GO:0042742">
    <property type="term" value="P:defense response to bacterium"/>
    <property type="evidence" value="ECO:0007669"/>
    <property type="project" value="InterPro"/>
</dbReference>
<reference evidence="4" key="3">
    <citation type="submission" date="2025-09" db="UniProtKB">
        <authorList>
            <consortium name="Ensembl"/>
        </authorList>
    </citation>
    <scope>IDENTIFICATION</scope>
</reference>
<dbReference type="InterPro" id="IPR038847">
    <property type="entry name" value="Granulysin-like"/>
</dbReference>
<evidence type="ECO:0000313" key="5">
    <source>
        <dbReference type="Proteomes" id="UP000472268"/>
    </source>
</evidence>
<dbReference type="InterPro" id="IPR008139">
    <property type="entry name" value="SaposinB_dom"/>
</dbReference>
<evidence type="ECO:0000259" key="3">
    <source>
        <dbReference type="PROSITE" id="PS50015"/>
    </source>
</evidence>
<dbReference type="SMART" id="SM00741">
    <property type="entry name" value="SapB"/>
    <property type="match status" value="2"/>
</dbReference>
<evidence type="ECO:0000313" key="4">
    <source>
        <dbReference type="Ensembl" id="ENSSSUP00005024354.1"/>
    </source>
</evidence>
<evidence type="ECO:0000256" key="1">
    <source>
        <dbReference type="ARBA" id="ARBA00023157"/>
    </source>
</evidence>
<dbReference type="PROSITE" id="PS50015">
    <property type="entry name" value="SAP_B"/>
    <property type="match status" value="2"/>
</dbReference>
<dbReference type="GO" id="GO:0044194">
    <property type="term" value="C:cytolytic granule"/>
    <property type="evidence" value="ECO:0007669"/>
    <property type="project" value="TreeGrafter"/>
</dbReference>
<feature type="signal peptide" evidence="2">
    <location>
        <begin position="1"/>
        <end position="20"/>
    </location>
</feature>
<dbReference type="GO" id="GO:0061844">
    <property type="term" value="P:antimicrobial humoral immune response mediated by antimicrobial peptide"/>
    <property type="evidence" value="ECO:0007669"/>
    <property type="project" value="TreeGrafter"/>
</dbReference>
<keyword evidence="1" id="KW-1015">Disulfide bond</keyword>
<reference evidence="4 5" key="1">
    <citation type="submission" date="2019-05" db="EMBL/GenBank/DDBJ databases">
        <title>A Chromosome-scale Meerkat (S. suricatta) Genome Assembly.</title>
        <authorList>
            <person name="Dudchenko O."/>
            <person name="Lieberman Aiden E."/>
            <person name="Tung J."/>
            <person name="Barreiro L.B."/>
            <person name="Clutton-Brock T.H."/>
        </authorList>
    </citation>
    <scope>NUCLEOTIDE SEQUENCE [LARGE SCALE GENOMIC DNA]</scope>
</reference>
<organism evidence="4 5">
    <name type="scientific">Suricata suricatta</name>
    <name type="common">Meerkat</name>
    <dbReference type="NCBI Taxonomy" id="37032"/>
    <lineage>
        <taxon>Eukaryota</taxon>
        <taxon>Metazoa</taxon>
        <taxon>Chordata</taxon>
        <taxon>Craniata</taxon>
        <taxon>Vertebrata</taxon>
        <taxon>Euteleostomi</taxon>
        <taxon>Mammalia</taxon>
        <taxon>Eutheria</taxon>
        <taxon>Laurasiatheria</taxon>
        <taxon>Carnivora</taxon>
        <taxon>Feliformia</taxon>
        <taxon>Herpestidae</taxon>
        <taxon>Suricata</taxon>
    </lineage>
</organism>
<feature type="chain" id="PRO_5025555520" description="Saposin B-type domain-containing protein" evidence="2">
    <location>
        <begin position="21"/>
        <end position="251"/>
    </location>
</feature>
<protein>
    <recommendedName>
        <fullName evidence="3">Saposin B-type domain-containing protein</fullName>
    </recommendedName>
</protein>
<evidence type="ECO:0000256" key="2">
    <source>
        <dbReference type="SAM" id="SignalP"/>
    </source>
</evidence>
<dbReference type="Gene3D" id="1.10.225.10">
    <property type="entry name" value="Saposin-like"/>
    <property type="match status" value="2"/>
</dbReference>